<name>A0ABW9SZM2_9BACL</name>
<dbReference type="Gene3D" id="1.10.1740.10">
    <property type="match status" value="1"/>
</dbReference>
<comment type="caution">
    <text evidence="7">The sequence shown here is derived from an EMBL/GenBank/DDBJ whole genome shotgun (WGS) entry which is preliminary data.</text>
</comment>
<comment type="similarity">
    <text evidence="1">Belongs to the sigma-70 factor family. ECF subfamily.</text>
</comment>
<reference evidence="7 8" key="1">
    <citation type="submission" date="2019-11" db="EMBL/GenBank/DDBJ databases">
        <title>Draft genome sequences of five Paenibacillus species of dairy origin.</title>
        <authorList>
            <person name="Olajide A.M."/>
            <person name="Chen S."/>
            <person name="Lapointe G."/>
        </authorList>
    </citation>
    <scope>NUCLEOTIDE SEQUENCE [LARGE SCALE GENOMIC DNA]</scope>
    <source>
        <strain evidence="7 8">3CS1</strain>
    </source>
</reference>
<evidence type="ECO:0000259" key="5">
    <source>
        <dbReference type="Pfam" id="PF04542"/>
    </source>
</evidence>
<dbReference type="InterPro" id="IPR013325">
    <property type="entry name" value="RNA_pol_sigma_r2"/>
</dbReference>
<dbReference type="InterPro" id="IPR007627">
    <property type="entry name" value="RNA_pol_sigma70_r2"/>
</dbReference>
<dbReference type="RefSeq" id="WP_095397417.1">
    <property type="nucleotide sequence ID" value="NZ_WOAA01000001.1"/>
</dbReference>
<organism evidence="7 8">
    <name type="scientific">Paenibacillus campinasensis</name>
    <dbReference type="NCBI Taxonomy" id="66347"/>
    <lineage>
        <taxon>Bacteria</taxon>
        <taxon>Bacillati</taxon>
        <taxon>Bacillota</taxon>
        <taxon>Bacilli</taxon>
        <taxon>Bacillales</taxon>
        <taxon>Paenibacillaceae</taxon>
        <taxon>Paenibacillus</taxon>
    </lineage>
</organism>
<dbReference type="EMBL" id="WOAA01000001">
    <property type="protein sequence ID" value="MUG64521.1"/>
    <property type="molecule type" value="Genomic_DNA"/>
</dbReference>
<gene>
    <name evidence="7" type="ORF">GNP94_00695</name>
</gene>
<dbReference type="PANTHER" id="PTHR43133">
    <property type="entry name" value="RNA POLYMERASE ECF-TYPE SIGMA FACTO"/>
    <property type="match status" value="1"/>
</dbReference>
<dbReference type="PANTHER" id="PTHR43133:SF62">
    <property type="entry name" value="RNA POLYMERASE SIGMA FACTOR SIGZ"/>
    <property type="match status" value="1"/>
</dbReference>
<keyword evidence="2" id="KW-0805">Transcription regulation</keyword>
<dbReference type="Gene3D" id="1.10.10.10">
    <property type="entry name" value="Winged helix-like DNA-binding domain superfamily/Winged helix DNA-binding domain"/>
    <property type="match status" value="1"/>
</dbReference>
<feature type="domain" description="RNA polymerase sigma factor 70 region 4 type 2" evidence="6">
    <location>
        <begin position="125"/>
        <end position="171"/>
    </location>
</feature>
<evidence type="ECO:0000259" key="6">
    <source>
        <dbReference type="Pfam" id="PF08281"/>
    </source>
</evidence>
<sequence>MNDNPEMWLAEIAEGSAAAFGRFYEAYAKMVYRLAFQFTKDAAEAEDLCQDIFMEVLHKAEQYDPDRGSVEAWLAVRTRCRAMDRLRRKQRLAITEWSEDTLPETLWTGEREAVEVAALRQVELEQVKKALKTIPPMQRMAVYGSYVEQMSHREMAELMKRPVGTVKSLIRYGIQNVRKRLDIVSGKEGGGSEHETFKVRP</sequence>
<dbReference type="InterPro" id="IPR036388">
    <property type="entry name" value="WH-like_DNA-bd_sf"/>
</dbReference>
<evidence type="ECO:0000256" key="1">
    <source>
        <dbReference type="ARBA" id="ARBA00010641"/>
    </source>
</evidence>
<dbReference type="InterPro" id="IPR013249">
    <property type="entry name" value="RNA_pol_sigma70_r4_t2"/>
</dbReference>
<dbReference type="InterPro" id="IPR013324">
    <property type="entry name" value="RNA_pol_sigma_r3/r4-like"/>
</dbReference>
<evidence type="ECO:0000313" key="7">
    <source>
        <dbReference type="EMBL" id="MUG64521.1"/>
    </source>
</evidence>
<evidence type="ECO:0000256" key="4">
    <source>
        <dbReference type="ARBA" id="ARBA00023163"/>
    </source>
</evidence>
<keyword evidence="4" id="KW-0804">Transcription</keyword>
<feature type="domain" description="RNA polymerase sigma-70 region 2" evidence="5">
    <location>
        <begin position="23"/>
        <end position="91"/>
    </location>
</feature>
<dbReference type="SUPFAM" id="SSF88946">
    <property type="entry name" value="Sigma2 domain of RNA polymerase sigma factors"/>
    <property type="match status" value="1"/>
</dbReference>
<dbReference type="Pfam" id="PF04542">
    <property type="entry name" value="Sigma70_r2"/>
    <property type="match status" value="1"/>
</dbReference>
<accession>A0ABW9SZM2</accession>
<evidence type="ECO:0000256" key="2">
    <source>
        <dbReference type="ARBA" id="ARBA00023015"/>
    </source>
</evidence>
<dbReference type="Proteomes" id="UP000435177">
    <property type="component" value="Unassembled WGS sequence"/>
</dbReference>
<dbReference type="InterPro" id="IPR039425">
    <property type="entry name" value="RNA_pol_sigma-70-like"/>
</dbReference>
<proteinExistence type="inferred from homology"/>
<evidence type="ECO:0000313" key="8">
    <source>
        <dbReference type="Proteomes" id="UP000435177"/>
    </source>
</evidence>
<keyword evidence="3" id="KW-0731">Sigma factor</keyword>
<dbReference type="NCBIfam" id="TIGR02937">
    <property type="entry name" value="sigma70-ECF"/>
    <property type="match status" value="1"/>
</dbReference>
<dbReference type="SUPFAM" id="SSF88659">
    <property type="entry name" value="Sigma3 and sigma4 domains of RNA polymerase sigma factors"/>
    <property type="match status" value="1"/>
</dbReference>
<dbReference type="Pfam" id="PF08281">
    <property type="entry name" value="Sigma70_r4_2"/>
    <property type="match status" value="1"/>
</dbReference>
<dbReference type="InterPro" id="IPR014284">
    <property type="entry name" value="RNA_pol_sigma-70_dom"/>
</dbReference>
<keyword evidence="8" id="KW-1185">Reference proteome</keyword>
<evidence type="ECO:0000256" key="3">
    <source>
        <dbReference type="ARBA" id="ARBA00023082"/>
    </source>
</evidence>
<protein>
    <submittedName>
        <fullName evidence="7">Sigma-70 family RNA polymerase sigma factor</fullName>
    </submittedName>
</protein>